<dbReference type="AlphaFoldDB" id="A0A0K2VDP5"/>
<accession>A0A0K2VDP5</accession>
<evidence type="ECO:0000313" key="1">
    <source>
        <dbReference type="EMBL" id="CDW48584.1"/>
    </source>
</evidence>
<reference evidence="1" key="1">
    <citation type="submission" date="2014-05" db="EMBL/GenBank/DDBJ databases">
        <authorList>
            <person name="Chronopoulou M."/>
        </authorList>
    </citation>
    <scope>NUCLEOTIDE SEQUENCE</scope>
    <source>
        <tissue evidence="1">Whole organism</tissue>
    </source>
</reference>
<sequence length="58" mass="7284">MRSYSHKTKMYYNLKFKHNFTLAIFETLRFIHEYLKKWTFLFSKEDTSNMFIHLKKCP</sequence>
<organism evidence="1">
    <name type="scientific">Lepeophtheirus salmonis</name>
    <name type="common">Salmon louse</name>
    <name type="synonym">Caligus salmonis</name>
    <dbReference type="NCBI Taxonomy" id="72036"/>
    <lineage>
        <taxon>Eukaryota</taxon>
        <taxon>Metazoa</taxon>
        <taxon>Ecdysozoa</taxon>
        <taxon>Arthropoda</taxon>
        <taxon>Crustacea</taxon>
        <taxon>Multicrustacea</taxon>
        <taxon>Hexanauplia</taxon>
        <taxon>Copepoda</taxon>
        <taxon>Siphonostomatoida</taxon>
        <taxon>Caligidae</taxon>
        <taxon>Lepeophtheirus</taxon>
    </lineage>
</organism>
<dbReference type="EMBL" id="HACA01031223">
    <property type="protein sequence ID" value="CDW48584.1"/>
    <property type="molecule type" value="Transcribed_RNA"/>
</dbReference>
<name>A0A0K2VDP5_LEPSM</name>
<proteinExistence type="predicted"/>
<protein>
    <submittedName>
        <fullName evidence="1">Uncharacterized protein</fullName>
    </submittedName>
</protein>